<dbReference type="Gene3D" id="2.40.440.10">
    <property type="entry name" value="L,D-transpeptidase catalytic domain-like"/>
    <property type="match status" value="1"/>
</dbReference>
<keyword evidence="5 6" id="KW-0961">Cell wall biogenesis/degradation</keyword>
<dbReference type="RefSeq" id="WP_089965126.1">
    <property type="nucleotide sequence ID" value="NZ_FNJM01000001.1"/>
</dbReference>
<dbReference type="GO" id="GO:0071555">
    <property type="term" value="P:cell wall organization"/>
    <property type="evidence" value="ECO:0007669"/>
    <property type="project" value="UniProtKB-UniRule"/>
</dbReference>
<reference evidence="8 9" key="1">
    <citation type="submission" date="2016-10" db="EMBL/GenBank/DDBJ databases">
        <authorList>
            <person name="de Groot N.N."/>
        </authorList>
    </citation>
    <scope>NUCLEOTIDE SEQUENCE [LARGE SCALE GENOMIC DNA]</scope>
    <source>
        <strain evidence="8 9">DSM 12272</strain>
    </source>
</reference>
<proteinExistence type="predicted"/>
<dbReference type="PANTHER" id="PTHR30582">
    <property type="entry name" value="L,D-TRANSPEPTIDASE"/>
    <property type="match status" value="1"/>
</dbReference>
<dbReference type="CDD" id="cd16913">
    <property type="entry name" value="YkuD_like"/>
    <property type="match status" value="1"/>
</dbReference>
<feature type="domain" description="L,D-TPase catalytic" evidence="7">
    <location>
        <begin position="52"/>
        <end position="172"/>
    </location>
</feature>
<dbReference type="EMBL" id="FNJM01000001">
    <property type="protein sequence ID" value="SDO75085.1"/>
    <property type="molecule type" value="Genomic_DNA"/>
</dbReference>
<dbReference type="SUPFAM" id="SSF141523">
    <property type="entry name" value="L,D-transpeptidase catalytic domain-like"/>
    <property type="match status" value="1"/>
</dbReference>
<accession>A0A1H0M3X4</accession>
<feature type="active site" description="Nucleophile" evidence="6">
    <location>
        <position position="148"/>
    </location>
</feature>
<dbReference type="GO" id="GO:0071972">
    <property type="term" value="F:peptidoglycan L,D-transpeptidase activity"/>
    <property type="evidence" value="ECO:0007669"/>
    <property type="project" value="TreeGrafter"/>
</dbReference>
<dbReference type="OrthoDB" id="177750at2"/>
<sequence length="172" mass="20198">MANYLTHYFKNFYRNINYKLNTILREYKVDKDYLTTITNLVNSNNFTSDTYYFIYVDTKNFKTNIFEGSNNKWKLSRSYLCSIGKASTPTIKGDFKLGIKGLYFGVNRGYKCWYYSQIKNNYLFHSIIYNLDGSIKDGRLGMAISDGCVRLAKENAKWIWDNVPRNTSIHIV</sequence>
<evidence type="ECO:0000313" key="9">
    <source>
        <dbReference type="Proteomes" id="UP000198597"/>
    </source>
</evidence>
<evidence type="ECO:0000256" key="5">
    <source>
        <dbReference type="ARBA" id="ARBA00023316"/>
    </source>
</evidence>
<comment type="pathway">
    <text evidence="1 6">Cell wall biogenesis; peptidoglycan biosynthesis.</text>
</comment>
<evidence type="ECO:0000256" key="3">
    <source>
        <dbReference type="ARBA" id="ARBA00022960"/>
    </source>
</evidence>
<dbReference type="AlphaFoldDB" id="A0A1H0M3X4"/>
<dbReference type="GO" id="GO:0008360">
    <property type="term" value="P:regulation of cell shape"/>
    <property type="evidence" value="ECO:0007669"/>
    <property type="project" value="UniProtKB-UniRule"/>
</dbReference>
<keyword evidence="2" id="KW-0808">Transferase</keyword>
<dbReference type="PANTHER" id="PTHR30582:SF2">
    <property type="entry name" value="L,D-TRANSPEPTIDASE YCIB-RELATED"/>
    <property type="match status" value="1"/>
</dbReference>
<keyword evidence="4 6" id="KW-0573">Peptidoglycan synthesis</keyword>
<dbReference type="UniPathway" id="UPA00219"/>
<dbReference type="STRING" id="94869.SAMN04488529_101311"/>
<dbReference type="GO" id="GO:0005576">
    <property type="term" value="C:extracellular region"/>
    <property type="evidence" value="ECO:0007669"/>
    <property type="project" value="TreeGrafter"/>
</dbReference>
<dbReference type="GO" id="GO:0016740">
    <property type="term" value="F:transferase activity"/>
    <property type="evidence" value="ECO:0007669"/>
    <property type="project" value="UniProtKB-KW"/>
</dbReference>
<dbReference type="Proteomes" id="UP000198597">
    <property type="component" value="Unassembled WGS sequence"/>
</dbReference>
<evidence type="ECO:0000256" key="1">
    <source>
        <dbReference type="ARBA" id="ARBA00004752"/>
    </source>
</evidence>
<evidence type="ECO:0000256" key="4">
    <source>
        <dbReference type="ARBA" id="ARBA00022984"/>
    </source>
</evidence>
<keyword evidence="9" id="KW-1185">Reference proteome</keyword>
<evidence type="ECO:0000256" key="2">
    <source>
        <dbReference type="ARBA" id="ARBA00022679"/>
    </source>
</evidence>
<dbReference type="InterPro" id="IPR005490">
    <property type="entry name" value="LD_TPept_cat_dom"/>
</dbReference>
<organism evidence="8 9">
    <name type="scientific">Clostridium gasigenes</name>
    <dbReference type="NCBI Taxonomy" id="94869"/>
    <lineage>
        <taxon>Bacteria</taxon>
        <taxon>Bacillati</taxon>
        <taxon>Bacillota</taxon>
        <taxon>Clostridia</taxon>
        <taxon>Eubacteriales</taxon>
        <taxon>Clostridiaceae</taxon>
        <taxon>Clostridium</taxon>
    </lineage>
</organism>
<keyword evidence="3 6" id="KW-0133">Cell shape</keyword>
<evidence type="ECO:0000313" key="8">
    <source>
        <dbReference type="EMBL" id="SDO75085.1"/>
    </source>
</evidence>
<evidence type="ECO:0000259" key="7">
    <source>
        <dbReference type="PROSITE" id="PS52029"/>
    </source>
</evidence>
<dbReference type="Pfam" id="PF03734">
    <property type="entry name" value="YkuD"/>
    <property type="match status" value="1"/>
</dbReference>
<feature type="active site" description="Proton donor/acceptor" evidence="6">
    <location>
        <position position="125"/>
    </location>
</feature>
<protein>
    <submittedName>
        <fullName evidence="8">L,D-transpeptidase catalytic domain</fullName>
    </submittedName>
</protein>
<name>A0A1H0M3X4_9CLOT</name>
<gene>
    <name evidence="8" type="ORF">SAMN04488529_101311</name>
</gene>
<dbReference type="PROSITE" id="PS52029">
    <property type="entry name" value="LD_TPASE"/>
    <property type="match status" value="1"/>
</dbReference>
<dbReference type="InterPro" id="IPR050979">
    <property type="entry name" value="LD-transpeptidase"/>
</dbReference>
<dbReference type="InterPro" id="IPR038063">
    <property type="entry name" value="Transpep_catalytic_dom"/>
</dbReference>
<evidence type="ECO:0000256" key="6">
    <source>
        <dbReference type="PROSITE-ProRule" id="PRU01373"/>
    </source>
</evidence>
<dbReference type="GO" id="GO:0018104">
    <property type="term" value="P:peptidoglycan-protein cross-linking"/>
    <property type="evidence" value="ECO:0007669"/>
    <property type="project" value="TreeGrafter"/>
</dbReference>